<keyword evidence="2 3" id="KW-0802">TPR repeat</keyword>
<evidence type="ECO:0000256" key="3">
    <source>
        <dbReference type="PROSITE-ProRule" id="PRU00339"/>
    </source>
</evidence>
<sequence>MKTQLMAELLAILLISRPLLTVFHELGHAIPAILMTRERATIFLGSYGDTDKSFRLAFGKLEIWIKYNLFKWKGGLCVPHASNISINKKIIYTLTGPLASLLIAIISCYIAFAYKLKDFLSFLFLVFLLLSIFDFLKNIIPSNQSIMLHDGKIGHNDGTSLVRLFRHKKYPKQYFDAIALYNNKQYTEAASVFDTILSSGLKDQDTYRWAIYCHLLIKNYRKAKNYFDEFRKRFQMNSEDYSNLGLIYSHYENHEKAMKLYGISLKLNPMNSYSLNNQGYTLNILEKYEEAITFFDRALEIDKSFAYSYNNRGFSKIKLGRIEEGLHDLNQSFELDPYNPYYFRNLGIYYQERGEYQKALELFLKSKSLDNYTHDIDTLIAEVKKYLSQKAY</sequence>
<dbReference type="Pfam" id="PF13398">
    <property type="entry name" value="Peptidase_M50B"/>
    <property type="match status" value="1"/>
</dbReference>
<comment type="caution">
    <text evidence="5">The sequence shown here is derived from an EMBL/GenBank/DDBJ whole genome shotgun (WGS) entry which is preliminary data.</text>
</comment>
<evidence type="ECO:0000256" key="1">
    <source>
        <dbReference type="ARBA" id="ARBA00022737"/>
    </source>
</evidence>
<keyword evidence="1" id="KW-0677">Repeat</keyword>
<accession>A0A501QLP3</accession>
<dbReference type="PROSITE" id="PS50005">
    <property type="entry name" value="TPR"/>
    <property type="match status" value="4"/>
</dbReference>
<keyword evidence="4" id="KW-1133">Transmembrane helix</keyword>
<dbReference type="Proteomes" id="UP000319175">
    <property type="component" value="Unassembled WGS sequence"/>
</dbReference>
<dbReference type="PANTHER" id="PTHR44943">
    <property type="entry name" value="CELLULOSE SYNTHASE OPERON PROTEIN C"/>
    <property type="match status" value="1"/>
</dbReference>
<dbReference type="Pfam" id="PF00515">
    <property type="entry name" value="TPR_1"/>
    <property type="match status" value="1"/>
</dbReference>
<dbReference type="AlphaFoldDB" id="A0A501QLP3"/>
<feature type="transmembrane region" description="Helical" evidence="4">
    <location>
        <begin position="119"/>
        <end position="136"/>
    </location>
</feature>
<evidence type="ECO:0000256" key="2">
    <source>
        <dbReference type="ARBA" id="ARBA00022803"/>
    </source>
</evidence>
<feature type="repeat" description="TPR" evidence="3">
    <location>
        <begin position="272"/>
        <end position="305"/>
    </location>
</feature>
<dbReference type="Gene3D" id="1.25.40.10">
    <property type="entry name" value="Tetratricopeptide repeat domain"/>
    <property type="match status" value="2"/>
</dbReference>
<dbReference type="Pfam" id="PF13181">
    <property type="entry name" value="TPR_8"/>
    <property type="match status" value="1"/>
</dbReference>
<protein>
    <submittedName>
        <fullName evidence="5">Tetratricopeptide repeat protein</fullName>
    </submittedName>
</protein>
<evidence type="ECO:0000313" key="6">
    <source>
        <dbReference type="Proteomes" id="UP000319175"/>
    </source>
</evidence>
<feature type="repeat" description="TPR" evidence="3">
    <location>
        <begin position="340"/>
        <end position="373"/>
    </location>
</feature>
<dbReference type="OrthoDB" id="9785181at2"/>
<feature type="transmembrane region" description="Helical" evidence="4">
    <location>
        <begin position="90"/>
        <end position="112"/>
    </location>
</feature>
<evidence type="ECO:0000313" key="5">
    <source>
        <dbReference type="EMBL" id="TPD73414.1"/>
    </source>
</evidence>
<keyword evidence="4" id="KW-0812">Transmembrane</keyword>
<dbReference type="EMBL" id="VFJE01000048">
    <property type="protein sequence ID" value="TPD73414.1"/>
    <property type="molecule type" value="Genomic_DNA"/>
</dbReference>
<dbReference type="PANTHER" id="PTHR44943:SF8">
    <property type="entry name" value="TPR REPEAT-CONTAINING PROTEIN MJ0263"/>
    <property type="match status" value="1"/>
</dbReference>
<dbReference type="InterPro" id="IPR051685">
    <property type="entry name" value="Ycf3/AcsC/BcsC/TPR_MFPF"/>
</dbReference>
<dbReference type="SMART" id="SM00028">
    <property type="entry name" value="TPR"/>
    <property type="match status" value="4"/>
</dbReference>
<dbReference type="Pfam" id="PF13374">
    <property type="entry name" value="TPR_10"/>
    <property type="match status" value="1"/>
</dbReference>
<gene>
    <name evidence="5" type="ORF">FJA49_01640</name>
</gene>
<name>A0A501QLP3_9FLAO</name>
<evidence type="ECO:0000256" key="4">
    <source>
        <dbReference type="SAM" id="Phobius"/>
    </source>
</evidence>
<proteinExistence type="predicted"/>
<dbReference type="RefSeq" id="WP_139998158.1">
    <property type="nucleotide sequence ID" value="NZ_VFJE01000048.1"/>
</dbReference>
<dbReference type="InterPro" id="IPR049500">
    <property type="entry name" value="Peptidase_M50B-like"/>
</dbReference>
<feature type="repeat" description="TPR" evidence="3">
    <location>
        <begin position="306"/>
        <end position="339"/>
    </location>
</feature>
<keyword evidence="6" id="KW-1185">Reference proteome</keyword>
<reference evidence="5 6" key="1">
    <citation type="submission" date="2019-06" db="EMBL/GenBank/DDBJ databases">
        <title>Flavobacterium sp. MaA-Y11 from geoumgang.</title>
        <authorList>
            <person name="Jeong S."/>
        </authorList>
    </citation>
    <scope>NUCLEOTIDE SEQUENCE [LARGE SCALE GENOMIC DNA]</scope>
    <source>
        <strain evidence="5 6">MaA-Y11</strain>
    </source>
</reference>
<dbReference type="InterPro" id="IPR019734">
    <property type="entry name" value="TPR_rpt"/>
</dbReference>
<dbReference type="SUPFAM" id="SSF48452">
    <property type="entry name" value="TPR-like"/>
    <property type="match status" value="1"/>
</dbReference>
<organism evidence="5 6">
    <name type="scientific">Flavobacterium microcysteis</name>
    <dbReference type="NCBI Taxonomy" id="2596891"/>
    <lineage>
        <taxon>Bacteria</taxon>
        <taxon>Pseudomonadati</taxon>
        <taxon>Bacteroidota</taxon>
        <taxon>Flavobacteriia</taxon>
        <taxon>Flavobacteriales</taxon>
        <taxon>Flavobacteriaceae</taxon>
        <taxon>Flavobacterium</taxon>
    </lineage>
</organism>
<dbReference type="InterPro" id="IPR011990">
    <property type="entry name" value="TPR-like_helical_dom_sf"/>
</dbReference>
<feature type="repeat" description="TPR" evidence="3">
    <location>
        <begin position="238"/>
        <end position="271"/>
    </location>
</feature>
<keyword evidence="4" id="KW-0472">Membrane</keyword>